<evidence type="ECO:0000256" key="6">
    <source>
        <dbReference type="ARBA" id="ARBA00022692"/>
    </source>
</evidence>
<comment type="subcellular location">
    <subcellularLocation>
        <location evidence="1 9">Cell membrane</location>
        <topology evidence="1 9">Multi-pass membrane protein</topology>
    </subcellularLocation>
</comment>
<dbReference type="GO" id="GO:0042956">
    <property type="term" value="P:maltodextrin transmembrane transport"/>
    <property type="evidence" value="ECO:0007669"/>
    <property type="project" value="TreeGrafter"/>
</dbReference>
<evidence type="ECO:0000256" key="9">
    <source>
        <dbReference type="RuleBase" id="RU363032"/>
    </source>
</evidence>
<feature type="transmembrane region" description="Helical" evidence="9">
    <location>
        <begin position="138"/>
        <end position="164"/>
    </location>
</feature>
<keyword evidence="6 9" id="KW-0812">Transmembrane</keyword>
<evidence type="ECO:0000256" key="5">
    <source>
        <dbReference type="ARBA" id="ARBA00022597"/>
    </source>
</evidence>
<keyword evidence="4 10" id="KW-1003">Cell membrane</keyword>
<dbReference type="GO" id="GO:1990060">
    <property type="term" value="C:maltose transport complex"/>
    <property type="evidence" value="ECO:0007669"/>
    <property type="project" value="TreeGrafter"/>
</dbReference>
<evidence type="ECO:0000256" key="2">
    <source>
        <dbReference type="ARBA" id="ARBA00009047"/>
    </source>
</evidence>
<reference evidence="13" key="1">
    <citation type="submission" date="2011-06" db="EMBL/GenBank/DDBJ databases">
        <title>Complete genome sequence of Paenibacillus mucilaginosus KNP414.</title>
        <authorList>
            <person name="Wang J."/>
            <person name="Hu S."/>
            <person name="Hu X."/>
            <person name="Zhang B."/>
            <person name="Dong D."/>
            <person name="Zhang S."/>
            <person name="Zhao K."/>
            <person name="Wu D."/>
        </authorList>
    </citation>
    <scope>NUCLEOTIDE SEQUENCE [LARGE SCALE GENOMIC DNA]</scope>
    <source>
        <strain evidence="13">KNP414</strain>
    </source>
</reference>
<protein>
    <recommendedName>
        <fullName evidence="10">Maltose/maltodextrin transport system permease protein</fullName>
    </recommendedName>
</protein>
<dbReference type="PROSITE" id="PS50928">
    <property type="entry name" value="ABC_TM1"/>
    <property type="match status" value="1"/>
</dbReference>
<dbReference type="GO" id="GO:0015423">
    <property type="term" value="F:ABC-type maltose transporter activity"/>
    <property type="evidence" value="ECO:0007669"/>
    <property type="project" value="TreeGrafter"/>
</dbReference>
<dbReference type="AlphaFoldDB" id="F8F971"/>
<name>F8F971_PAEMK</name>
<evidence type="ECO:0000256" key="1">
    <source>
        <dbReference type="ARBA" id="ARBA00004651"/>
    </source>
</evidence>
<keyword evidence="5 10" id="KW-0762">Sugar transport</keyword>
<dbReference type="Proteomes" id="UP000006620">
    <property type="component" value="Chromosome"/>
</dbReference>
<proteinExistence type="inferred from homology"/>
<evidence type="ECO:0000256" key="3">
    <source>
        <dbReference type="ARBA" id="ARBA00022448"/>
    </source>
</evidence>
<dbReference type="SUPFAM" id="SSF161098">
    <property type="entry name" value="MetI-like"/>
    <property type="match status" value="1"/>
</dbReference>
<evidence type="ECO:0000313" key="12">
    <source>
        <dbReference type="EMBL" id="AEI42999.1"/>
    </source>
</evidence>
<feature type="transmembrane region" description="Helical" evidence="9">
    <location>
        <begin position="288"/>
        <end position="315"/>
    </location>
</feature>
<feature type="transmembrane region" description="Helical" evidence="9">
    <location>
        <begin position="81"/>
        <end position="103"/>
    </location>
</feature>
<evidence type="ECO:0000259" key="11">
    <source>
        <dbReference type="PROSITE" id="PS50928"/>
    </source>
</evidence>
<dbReference type="EMBL" id="CP002869">
    <property type="protein sequence ID" value="AEI42999.1"/>
    <property type="molecule type" value="Genomic_DNA"/>
</dbReference>
<dbReference type="CDD" id="cd06261">
    <property type="entry name" value="TM_PBP2"/>
    <property type="match status" value="1"/>
</dbReference>
<feature type="transmembrane region" description="Helical" evidence="9">
    <location>
        <begin position="336"/>
        <end position="357"/>
    </location>
</feature>
<keyword evidence="3 9" id="KW-0813">Transport</keyword>
<keyword evidence="8 9" id="KW-0472">Membrane</keyword>
<organism evidence="12 13">
    <name type="scientific">Paenibacillus mucilaginosus (strain KNP414)</name>
    <dbReference type="NCBI Taxonomy" id="1036673"/>
    <lineage>
        <taxon>Bacteria</taxon>
        <taxon>Bacillati</taxon>
        <taxon>Bacillota</taxon>
        <taxon>Bacilli</taxon>
        <taxon>Bacillales</taxon>
        <taxon>Paenibacillaceae</taxon>
        <taxon>Paenibacillus</taxon>
    </lineage>
</organism>
<dbReference type="Gene3D" id="1.10.3720.10">
    <property type="entry name" value="MetI-like"/>
    <property type="match status" value="1"/>
</dbReference>
<feature type="transmembrane region" description="Helical" evidence="9">
    <location>
        <begin position="237"/>
        <end position="258"/>
    </location>
</feature>
<feature type="transmembrane region" description="Helical" evidence="9">
    <location>
        <begin position="402"/>
        <end position="422"/>
    </location>
</feature>
<evidence type="ECO:0000256" key="10">
    <source>
        <dbReference type="RuleBase" id="RU367050"/>
    </source>
</evidence>
<reference evidence="12 13" key="2">
    <citation type="journal article" date="2013" name="Genome Announc.">
        <title>Genome Sequence of Growth-Improving Paenibacillus mucilaginosus Strain KNP414.</title>
        <authorList>
            <person name="Lu J.J."/>
            <person name="Wang J.F."/>
            <person name="Hu X.F."/>
        </authorList>
    </citation>
    <scope>NUCLEOTIDE SEQUENCE [LARGE SCALE GENOMIC DNA]</scope>
    <source>
        <strain evidence="12 13">KNP414</strain>
    </source>
</reference>
<evidence type="ECO:0000256" key="7">
    <source>
        <dbReference type="ARBA" id="ARBA00022989"/>
    </source>
</evidence>
<accession>F8F971</accession>
<dbReference type="PANTHER" id="PTHR47314:SF1">
    <property type="entry name" value="MALTOSE_MALTODEXTRIN TRANSPORT SYSTEM PERMEASE PROTEIN MALF"/>
    <property type="match status" value="1"/>
</dbReference>
<dbReference type="PANTHER" id="PTHR47314">
    <property type="entry name" value="MALTOSE/MALTODEXTRIN TRANSPORT SYSTEM PERMEASE PROTEIN MALF"/>
    <property type="match status" value="1"/>
</dbReference>
<feature type="transmembrane region" description="Helical" evidence="9">
    <location>
        <begin position="202"/>
        <end position="228"/>
    </location>
</feature>
<dbReference type="HOGENOM" id="CLU_016047_0_3_9"/>
<gene>
    <name evidence="12" type="ordered locus">KNP414_04469</name>
</gene>
<feature type="transmembrane region" description="Helical" evidence="9">
    <location>
        <begin position="30"/>
        <end position="49"/>
    </location>
</feature>
<dbReference type="PATRIC" id="fig|1036673.3.peg.4107"/>
<keyword evidence="7 9" id="KW-1133">Transmembrane helix</keyword>
<evidence type="ECO:0000256" key="8">
    <source>
        <dbReference type="ARBA" id="ARBA00023136"/>
    </source>
</evidence>
<dbReference type="InterPro" id="IPR035906">
    <property type="entry name" value="MetI-like_sf"/>
</dbReference>
<evidence type="ECO:0000313" key="13">
    <source>
        <dbReference type="Proteomes" id="UP000006620"/>
    </source>
</evidence>
<sequence>MNWNRSTKAAALSALWMGAGQLYNRQYMKGLTLTAVGAAAVSWGAAGLIRRLHGLITLGTAPRQMVKTGNQFRMTDGDHSIFLMIDGLIALMILLLLAGLYVFSIRDAKRQACRTERGERLETFRESLLALGGRHFPYLILALPLIAALFLSVLPLLFSILLAFTDFAAPNLPPAKLVNWVGLQNFTNLISLRSWSRTFFGVFGWTVIWTLLSTVTTYFGGMVLAVLIHQPDVKFKALWRTLLVIPFALPNLVSLLIFRNLLNNQFGPVNQTLRLLGLEGLPWLTDPFWAKVTVLAVNMWIGVPLSMILISGVLTTIPRDLYEAATVDGASAWQRFSGITLPLVLFTTAPILIMQFAGNFNNFNVIFLLTEGNPAISDYQYAGGTDLLVTWLYKLTLNNRQYNMAAVIGILIFIIVASLSIINYRRSRSYREEEMSA</sequence>
<dbReference type="SUPFAM" id="SSF160964">
    <property type="entry name" value="MalF N-terminal region-like"/>
    <property type="match status" value="1"/>
</dbReference>
<dbReference type="Pfam" id="PF00528">
    <property type="entry name" value="BPD_transp_1"/>
    <property type="match status" value="1"/>
</dbReference>
<evidence type="ECO:0000256" key="4">
    <source>
        <dbReference type="ARBA" id="ARBA00022475"/>
    </source>
</evidence>
<dbReference type="InterPro" id="IPR000515">
    <property type="entry name" value="MetI-like"/>
</dbReference>
<dbReference type="RefSeq" id="WP_013918153.1">
    <property type="nucleotide sequence ID" value="NC_015690.1"/>
</dbReference>
<comment type="function">
    <text evidence="10">Part of the ABC transporter complex MalEFGK involved in maltose/maltodextrin import. Probably responsible for the translocation of the substrate across the membrane.</text>
</comment>
<feature type="domain" description="ABC transmembrane type-1" evidence="11">
    <location>
        <begin position="203"/>
        <end position="423"/>
    </location>
</feature>
<comment type="similarity">
    <text evidence="2 10">Belongs to the binding-protein-dependent transport system permease family. MalFG subfamily.</text>
</comment>
<dbReference type="KEGG" id="pms:KNP414_04469"/>